<proteinExistence type="predicted"/>
<gene>
    <name evidence="2" type="ORF">MtrunA17_Chr6g0467451</name>
</gene>
<organism evidence="2 3">
    <name type="scientific">Medicago truncatula</name>
    <name type="common">Barrel medic</name>
    <name type="synonym">Medicago tribuloides</name>
    <dbReference type="NCBI Taxonomy" id="3880"/>
    <lineage>
        <taxon>Eukaryota</taxon>
        <taxon>Viridiplantae</taxon>
        <taxon>Streptophyta</taxon>
        <taxon>Embryophyta</taxon>
        <taxon>Tracheophyta</taxon>
        <taxon>Spermatophyta</taxon>
        <taxon>Magnoliopsida</taxon>
        <taxon>eudicotyledons</taxon>
        <taxon>Gunneridae</taxon>
        <taxon>Pentapetalae</taxon>
        <taxon>rosids</taxon>
        <taxon>fabids</taxon>
        <taxon>Fabales</taxon>
        <taxon>Fabaceae</taxon>
        <taxon>Papilionoideae</taxon>
        <taxon>50 kb inversion clade</taxon>
        <taxon>NPAAA clade</taxon>
        <taxon>Hologalegina</taxon>
        <taxon>IRL clade</taxon>
        <taxon>Trifolieae</taxon>
        <taxon>Medicago</taxon>
    </lineage>
</organism>
<feature type="transmembrane region" description="Helical" evidence="1">
    <location>
        <begin position="22"/>
        <end position="52"/>
    </location>
</feature>
<accession>A0A396HHM4</accession>
<protein>
    <recommendedName>
        <fullName evidence="4">Transmembrane protein</fullName>
    </recommendedName>
</protein>
<dbReference type="Gramene" id="rna35758">
    <property type="protein sequence ID" value="RHN51334.1"/>
    <property type="gene ID" value="gene35758"/>
</dbReference>
<keyword evidence="1" id="KW-0472">Membrane</keyword>
<comment type="caution">
    <text evidence="2">The sequence shown here is derived from an EMBL/GenBank/DDBJ whole genome shotgun (WGS) entry which is preliminary data.</text>
</comment>
<evidence type="ECO:0000256" key="1">
    <source>
        <dbReference type="SAM" id="Phobius"/>
    </source>
</evidence>
<dbReference type="AlphaFoldDB" id="A0A396HHM4"/>
<evidence type="ECO:0008006" key="4">
    <source>
        <dbReference type="Google" id="ProtNLM"/>
    </source>
</evidence>
<keyword evidence="1" id="KW-0812">Transmembrane</keyword>
<evidence type="ECO:0000313" key="3">
    <source>
        <dbReference type="Proteomes" id="UP000265566"/>
    </source>
</evidence>
<dbReference type="Proteomes" id="UP000265566">
    <property type="component" value="Chromosome 6"/>
</dbReference>
<name>A0A396HHM4_MEDTR</name>
<reference evidence="3" key="1">
    <citation type="journal article" date="2018" name="Nat. Plants">
        <title>Whole-genome landscape of Medicago truncatula symbiotic genes.</title>
        <authorList>
            <person name="Pecrix Y."/>
            <person name="Staton S.E."/>
            <person name="Sallet E."/>
            <person name="Lelandais-Briere C."/>
            <person name="Moreau S."/>
            <person name="Carrere S."/>
            <person name="Blein T."/>
            <person name="Jardinaud M.F."/>
            <person name="Latrasse D."/>
            <person name="Zouine M."/>
            <person name="Zahm M."/>
            <person name="Kreplak J."/>
            <person name="Mayjonade B."/>
            <person name="Satge C."/>
            <person name="Perez M."/>
            <person name="Cauet S."/>
            <person name="Marande W."/>
            <person name="Chantry-Darmon C."/>
            <person name="Lopez-Roques C."/>
            <person name="Bouchez O."/>
            <person name="Berard A."/>
            <person name="Debelle F."/>
            <person name="Munos S."/>
            <person name="Bendahmane A."/>
            <person name="Berges H."/>
            <person name="Niebel A."/>
            <person name="Buitink J."/>
            <person name="Frugier F."/>
            <person name="Benhamed M."/>
            <person name="Crespi M."/>
            <person name="Gouzy J."/>
            <person name="Gamas P."/>
        </authorList>
    </citation>
    <scope>NUCLEOTIDE SEQUENCE [LARGE SCALE GENOMIC DNA]</scope>
    <source>
        <strain evidence="3">cv. Jemalong A17</strain>
    </source>
</reference>
<sequence>MSRLTGDFTPGKTHGKRPFAKAFYILSGLLPLAKCNIYCSVLLYDIFFSIYLCVPY</sequence>
<dbReference type="EMBL" id="PSQE01000006">
    <property type="protein sequence ID" value="RHN51334.1"/>
    <property type="molecule type" value="Genomic_DNA"/>
</dbReference>
<keyword evidence="1" id="KW-1133">Transmembrane helix</keyword>
<evidence type="ECO:0000313" key="2">
    <source>
        <dbReference type="EMBL" id="RHN51334.1"/>
    </source>
</evidence>